<keyword evidence="2" id="KW-0378">Hydrolase</keyword>
<feature type="region of interest" description="Disordered" evidence="3">
    <location>
        <begin position="79"/>
        <end position="123"/>
    </location>
</feature>
<dbReference type="OrthoDB" id="7432909at2"/>
<dbReference type="InterPro" id="IPR014905">
    <property type="entry name" value="HIRAN"/>
</dbReference>
<evidence type="ECO:0000256" key="2">
    <source>
        <dbReference type="ARBA" id="ARBA00022801"/>
    </source>
</evidence>
<dbReference type="Pfam" id="PF08797">
    <property type="entry name" value="HIRAN"/>
    <property type="match status" value="1"/>
</dbReference>
<feature type="compositionally biased region" description="Pro residues" evidence="3">
    <location>
        <begin position="81"/>
        <end position="97"/>
    </location>
</feature>
<comment type="caution">
    <text evidence="5">The sequence shown here is derived from an EMBL/GenBank/DDBJ whole genome shotgun (WGS) entry which is preliminary data.</text>
</comment>
<evidence type="ECO:0000259" key="4">
    <source>
        <dbReference type="Pfam" id="PF08797"/>
    </source>
</evidence>
<dbReference type="GO" id="GO:0008270">
    <property type="term" value="F:zinc ion binding"/>
    <property type="evidence" value="ECO:0007669"/>
    <property type="project" value="InterPro"/>
</dbReference>
<gene>
    <name evidence="5" type="ORF">FSB78_11535</name>
</gene>
<evidence type="ECO:0000313" key="6">
    <source>
        <dbReference type="Proteomes" id="UP000321250"/>
    </source>
</evidence>
<feature type="compositionally biased region" description="Acidic residues" evidence="3">
    <location>
        <begin position="114"/>
        <end position="123"/>
    </location>
</feature>
<proteinExistence type="predicted"/>
<name>A0A5C6UKC6_9SPHN</name>
<evidence type="ECO:0000256" key="3">
    <source>
        <dbReference type="SAM" id="MobiDB-lite"/>
    </source>
</evidence>
<evidence type="ECO:0000313" key="5">
    <source>
        <dbReference type="EMBL" id="TXC72900.1"/>
    </source>
</evidence>
<feature type="domain" description="HIRAN" evidence="4">
    <location>
        <begin position="7"/>
        <end position="59"/>
    </location>
</feature>
<accession>A0A5C6UKC6</accession>
<evidence type="ECO:0000256" key="1">
    <source>
        <dbReference type="ARBA" id="ARBA00022723"/>
    </source>
</evidence>
<dbReference type="Gene3D" id="3.30.70.2330">
    <property type="match status" value="1"/>
</dbReference>
<keyword evidence="1" id="KW-0479">Metal-binding</keyword>
<sequence>MEIMLCAPGDPVELRLEPTNQHDANAIGIWSERGVQMGYVSAERAPWIGKRMQEDEVAAVFQGLVQSGAYVRIRFGGGLPTLPPAPVEPPRAPPAPRPMRAAPRPVHDPHAFYPDEDGPEFGA</sequence>
<dbReference type="EMBL" id="VOQR01000001">
    <property type="protein sequence ID" value="TXC72900.1"/>
    <property type="molecule type" value="Genomic_DNA"/>
</dbReference>
<dbReference type="Proteomes" id="UP000321250">
    <property type="component" value="Unassembled WGS sequence"/>
</dbReference>
<dbReference type="AlphaFoldDB" id="A0A5C6UKC6"/>
<dbReference type="GO" id="GO:0016818">
    <property type="term" value="F:hydrolase activity, acting on acid anhydrides, in phosphorus-containing anhydrides"/>
    <property type="evidence" value="ECO:0007669"/>
    <property type="project" value="InterPro"/>
</dbReference>
<reference evidence="5 6" key="1">
    <citation type="journal article" date="2013" name="Antonie Van Leeuwenhoek">
        <title>Sphingomonas ginsenosidivorax sp. nov., with the ability to transform ginsenosides.</title>
        <authorList>
            <person name="Jin X.F."/>
            <person name="Kim J.K."/>
            <person name="Liu Q.M."/>
            <person name="Kang M.S."/>
            <person name="He D."/>
            <person name="Jin F.X."/>
            <person name="Kim S.C."/>
            <person name="Im W.T."/>
        </authorList>
    </citation>
    <scope>NUCLEOTIDE SEQUENCE [LARGE SCALE GENOMIC DNA]</scope>
    <source>
        <strain evidence="5 6">KHI67</strain>
    </source>
</reference>
<organism evidence="5 6">
    <name type="scientific">Sphingomonas ginsenosidivorax</name>
    <dbReference type="NCBI Taxonomy" id="862135"/>
    <lineage>
        <taxon>Bacteria</taxon>
        <taxon>Pseudomonadati</taxon>
        <taxon>Pseudomonadota</taxon>
        <taxon>Alphaproteobacteria</taxon>
        <taxon>Sphingomonadales</taxon>
        <taxon>Sphingomonadaceae</taxon>
        <taxon>Sphingomonas</taxon>
    </lineage>
</organism>
<dbReference type="GO" id="GO:0003676">
    <property type="term" value="F:nucleic acid binding"/>
    <property type="evidence" value="ECO:0007669"/>
    <property type="project" value="InterPro"/>
</dbReference>
<keyword evidence="6" id="KW-1185">Reference proteome</keyword>
<protein>
    <recommendedName>
        <fullName evidence="4">HIRAN domain-containing protein</fullName>
    </recommendedName>
</protein>